<dbReference type="EMBL" id="NCKW01003984">
    <property type="protein sequence ID" value="POM75201.1"/>
    <property type="molecule type" value="Genomic_DNA"/>
</dbReference>
<dbReference type="Proteomes" id="UP000237271">
    <property type="component" value="Unassembled WGS sequence"/>
</dbReference>
<dbReference type="SUPFAM" id="SSF53756">
    <property type="entry name" value="UDP-Glycosyltransferase/glycogen phosphorylase"/>
    <property type="match status" value="1"/>
</dbReference>
<dbReference type="InterPro" id="IPR027054">
    <property type="entry name" value="ALG2"/>
</dbReference>
<evidence type="ECO:0000313" key="5">
    <source>
        <dbReference type="EMBL" id="POM75201.1"/>
    </source>
</evidence>
<protein>
    <recommendedName>
        <fullName evidence="3">Alpha-1,3/1,6-mannosyltransferase ALG2</fullName>
        <ecNumber evidence="3">2.4.1.132</ecNumber>
        <ecNumber evidence="3">2.4.1.257</ecNumber>
    </recommendedName>
    <alternativeName>
        <fullName evidence="3">GDP-Man:Man(1)GlcNAc(2)-PP-Dol alpha-1,3-mannosyltransferase</fullName>
    </alternativeName>
</protein>
<dbReference type="PANTHER" id="PTHR45918">
    <property type="entry name" value="ALPHA-1,3/1,6-MANNOSYLTRANSFERASE ALG2"/>
    <property type="match status" value="1"/>
</dbReference>
<comment type="subcellular location">
    <subcellularLocation>
        <location evidence="3">Endoplasmic reticulum membrane</location>
        <topology evidence="3">Single-pass membrane protein</topology>
    </subcellularLocation>
</comment>
<evidence type="ECO:0000259" key="4">
    <source>
        <dbReference type="Pfam" id="PF00534"/>
    </source>
</evidence>
<evidence type="ECO:0000256" key="2">
    <source>
        <dbReference type="ARBA" id="ARBA00022679"/>
    </source>
</evidence>
<gene>
    <name evidence="5" type="ORF">PHPALM_7732</name>
</gene>
<dbReference type="GO" id="GO:0102704">
    <property type="term" value="F:GDP-Man:Man(2)GlcNAc(2)-PP-Dol alpha-1,6-mannosyltransferase activity"/>
    <property type="evidence" value="ECO:0007669"/>
    <property type="project" value="UniProtKB-UniRule"/>
</dbReference>
<dbReference type="EC" id="2.4.1.132" evidence="3"/>
<comment type="catalytic activity">
    <reaction evidence="3">
        <text>a beta-D-Man-(1-&gt;4)-beta-D-GlcNAc-(1-&gt;4)-alpha-D-GlcNAc-diphospho-di-trans,poly-cis-dolichol + GDP-alpha-D-mannose = an alpha-D-Man-(1-&gt;3)-beta-D-Man-(1-&gt;4)-beta-D-GlcNAc-(1-&gt;4)-alpha-D-GlcNAc-diphospho-di-trans,poly-cis-dolichol + GDP + H(+)</text>
        <dbReference type="Rhea" id="RHEA:29515"/>
        <dbReference type="Rhea" id="RHEA-COMP:19511"/>
        <dbReference type="Rhea" id="RHEA-COMP:19513"/>
        <dbReference type="ChEBI" id="CHEBI:15378"/>
        <dbReference type="ChEBI" id="CHEBI:57527"/>
        <dbReference type="ChEBI" id="CHEBI:58189"/>
        <dbReference type="ChEBI" id="CHEBI:58472"/>
        <dbReference type="ChEBI" id="CHEBI:132510"/>
        <dbReference type="EC" id="2.4.1.132"/>
    </reaction>
    <physiologicalReaction direction="left-to-right" evidence="3">
        <dbReference type="Rhea" id="RHEA:29516"/>
    </physiologicalReaction>
</comment>
<keyword evidence="2 3" id="KW-0808">Transferase</keyword>
<evidence type="ECO:0000256" key="1">
    <source>
        <dbReference type="ARBA" id="ARBA00022676"/>
    </source>
</evidence>
<dbReference type="AlphaFoldDB" id="A0A2P4YBL4"/>
<comment type="pathway">
    <text evidence="3">Protein modification; protein glycosylation.</text>
</comment>
<comment type="function">
    <text evidence="3">Mannosylates Man(2)GlcNAc(2)-dolichol diphosphate and Man(1)GlcNAc(2)-dolichol diphosphate to form Man(3)GlcNAc(2)-dolichol diphosphate.</text>
</comment>
<feature type="domain" description="Glycosyl transferase family 1" evidence="4">
    <location>
        <begin position="91"/>
        <end position="163"/>
    </location>
</feature>
<reference evidence="5 6" key="1">
    <citation type="journal article" date="2017" name="Genome Biol. Evol.">
        <title>Phytophthora megakarya and P. palmivora, closely related causal agents of cacao black pod rot, underwent increases in genome sizes and gene numbers by different mechanisms.</title>
        <authorList>
            <person name="Ali S.S."/>
            <person name="Shao J."/>
            <person name="Lary D.J."/>
            <person name="Kronmiller B."/>
            <person name="Shen D."/>
            <person name="Strem M.D."/>
            <person name="Amoako-Attah I."/>
            <person name="Akrofi A.Y."/>
            <person name="Begoude B.A."/>
            <person name="Ten Hoopen G.M."/>
            <person name="Coulibaly K."/>
            <person name="Kebe B.I."/>
            <person name="Melnick R.L."/>
            <person name="Guiltinan M.J."/>
            <person name="Tyler B.M."/>
            <person name="Meinhardt L.W."/>
            <person name="Bailey B.A."/>
        </authorList>
    </citation>
    <scope>NUCLEOTIDE SEQUENCE [LARGE SCALE GENOMIC DNA]</scope>
    <source>
        <strain evidence="6">sbr112.9</strain>
    </source>
</reference>
<dbReference type="GO" id="GO:0005789">
    <property type="term" value="C:endoplasmic reticulum membrane"/>
    <property type="evidence" value="ECO:0007669"/>
    <property type="project" value="UniProtKB-SubCell"/>
</dbReference>
<dbReference type="EC" id="2.4.1.257" evidence="3"/>
<dbReference type="Pfam" id="PF00534">
    <property type="entry name" value="Glycos_transf_1"/>
    <property type="match status" value="1"/>
</dbReference>
<comment type="caution">
    <text evidence="5">The sequence shown here is derived from an EMBL/GenBank/DDBJ whole genome shotgun (WGS) entry which is preliminary data.</text>
</comment>
<feature type="non-terminal residue" evidence="5">
    <location>
        <position position="1"/>
    </location>
</feature>
<dbReference type="OrthoDB" id="448893at2759"/>
<keyword evidence="1 3" id="KW-0328">Glycosyltransferase</keyword>
<evidence type="ECO:0000256" key="3">
    <source>
        <dbReference type="RuleBase" id="RU367136"/>
    </source>
</evidence>
<dbReference type="GO" id="GO:0004378">
    <property type="term" value="F:GDP-Man:Man(1)GlcNAc(2)-PP-Dol alpha-1,3-mannosyltransferase activity"/>
    <property type="evidence" value="ECO:0007669"/>
    <property type="project" value="UniProtKB-UniRule"/>
</dbReference>
<organism evidence="5 6">
    <name type="scientific">Phytophthora palmivora</name>
    <dbReference type="NCBI Taxonomy" id="4796"/>
    <lineage>
        <taxon>Eukaryota</taxon>
        <taxon>Sar</taxon>
        <taxon>Stramenopiles</taxon>
        <taxon>Oomycota</taxon>
        <taxon>Peronosporomycetes</taxon>
        <taxon>Peronosporales</taxon>
        <taxon>Peronosporaceae</taxon>
        <taxon>Phytophthora</taxon>
    </lineage>
</organism>
<accession>A0A2P4YBL4</accession>
<sequence>GVFQEVFPRLQSKKLGVLYPPVDVKAYRSTAEADVERESGLFVSLNRFERKKNVALAIEALVELRNRLPSAEFRRIKLVVAGGYDPLNTENQEHLIELQDVAHAILYTPDREHFGIVPVEAMACGTPVIAVSSGGPLESIADGETGFLCKQTPKAFAEAMTELCGPKHSIRVVEMGACGTLRAQKLFSLETFGDTLLELVSQALYGEKAA</sequence>
<dbReference type="PANTHER" id="PTHR45918:SF1">
    <property type="entry name" value="ALPHA-1,3_1,6-MANNOSYLTRANSFERASE ALG2"/>
    <property type="match status" value="1"/>
</dbReference>
<dbReference type="Gene3D" id="3.40.50.2000">
    <property type="entry name" value="Glycogen Phosphorylase B"/>
    <property type="match status" value="1"/>
</dbReference>
<evidence type="ECO:0000313" key="6">
    <source>
        <dbReference type="Proteomes" id="UP000237271"/>
    </source>
</evidence>
<dbReference type="InterPro" id="IPR001296">
    <property type="entry name" value="Glyco_trans_1"/>
</dbReference>
<keyword evidence="6" id="KW-1185">Reference proteome</keyword>
<proteinExistence type="inferred from homology"/>
<name>A0A2P4YBL4_9STRA</name>
<comment type="catalytic activity">
    <reaction evidence="3">
        <text>an alpha-D-Man-(1-&gt;3)-beta-D-Man-(1-&gt;4)-beta-D-GlcNAc-(1-&gt;4)-alpha-D-GlcNAc-diphospho-di-trans,poly-cis-dolichol + GDP-alpha-D-mannose = an alpha-D-Man-(1-&gt;3)-[alpha-D-Man-(1-&gt;6)]-beta-D-Man-(1-&gt;4)-beta-D-GlcNAc-(1-&gt;4)-alpha-D-GlcNAc-diphospho-di-trans,poly-cis-dolichol + GDP + H(+)</text>
        <dbReference type="Rhea" id="RHEA:29519"/>
        <dbReference type="Rhea" id="RHEA-COMP:19513"/>
        <dbReference type="Rhea" id="RHEA-COMP:19515"/>
        <dbReference type="ChEBI" id="CHEBI:15378"/>
        <dbReference type="ChEBI" id="CHEBI:57527"/>
        <dbReference type="ChEBI" id="CHEBI:58189"/>
        <dbReference type="ChEBI" id="CHEBI:132510"/>
        <dbReference type="ChEBI" id="CHEBI:132511"/>
        <dbReference type="EC" id="2.4.1.257"/>
    </reaction>
    <physiologicalReaction direction="left-to-right" evidence="3">
        <dbReference type="Rhea" id="RHEA:29520"/>
    </physiologicalReaction>
</comment>
<comment type="similarity">
    <text evidence="3">Belongs to the glycosyltransferase group 1 family.</text>
</comment>
<dbReference type="UniPathway" id="UPA00378"/>